<keyword evidence="5" id="KW-0808">Transferase</keyword>
<dbReference type="GO" id="GO:0000155">
    <property type="term" value="F:phosphorelay sensor kinase activity"/>
    <property type="evidence" value="ECO:0007669"/>
    <property type="project" value="InterPro"/>
</dbReference>
<feature type="domain" description="Histidine kinase" evidence="14">
    <location>
        <begin position="441"/>
        <end position="658"/>
    </location>
</feature>
<evidence type="ECO:0000259" key="14">
    <source>
        <dbReference type="PROSITE" id="PS50109"/>
    </source>
</evidence>
<comment type="catalytic activity">
    <reaction evidence="1">
        <text>ATP + protein L-histidine = ADP + protein N-phospho-L-histidine.</text>
        <dbReference type="EC" id="2.7.13.3"/>
    </reaction>
</comment>
<dbReference type="CDD" id="cd00075">
    <property type="entry name" value="HATPase"/>
    <property type="match status" value="1"/>
</dbReference>
<dbReference type="PRINTS" id="PR00344">
    <property type="entry name" value="BCTRLSENSOR"/>
</dbReference>
<evidence type="ECO:0000256" key="4">
    <source>
        <dbReference type="ARBA" id="ARBA00022553"/>
    </source>
</evidence>
<evidence type="ECO:0000256" key="11">
    <source>
        <dbReference type="ARBA" id="ARBA00023012"/>
    </source>
</evidence>
<reference evidence="16" key="1">
    <citation type="submission" date="2019-01" db="EMBL/GenBank/DDBJ databases">
        <title>Gri0909 isolated from a small marine red alga.</title>
        <authorList>
            <person name="Kim J."/>
            <person name="Jeong S.E."/>
            <person name="Jeon C.O."/>
        </authorList>
    </citation>
    <scope>NUCLEOTIDE SEQUENCE [LARGE SCALE GENOMIC DNA]</scope>
    <source>
        <strain evidence="16">Gri0909</strain>
    </source>
</reference>
<protein>
    <recommendedName>
        <fullName evidence="3">histidine kinase</fullName>
        <ecNumber evidence="3">2.7.13.3</ecNumber>
    </recommendedName>
</protein>
<dbReference type="Pfam" id="PF02518">
    <property type="entry name" value="HATPase_c"/>
    <property type="match status" value="1"/>
</dbReference>
<evidence type="ECO:0000256" key="8">
    <source>
        <dbReference type="ARBA" id="ARBA00022777"/>
    </source>
</evidence>
<dbReference type="InterPro" id="IPR025201">
    <property type="entry name" value="KdpD_TM"/>
</dbReference>
<dbReference type="Pfam" id="PF00512">
    <property type="entry name" value="HisKA"/>
    <property type="match status" value="1"/>
</dbReference>
<dbReference type="SMART" id="SM00387">
    <property type="entry name" value="HATPase_c"/>
    <property type="match status" value="1"/>
</dbReference>
<name>A0A437QWW2_9PROT</name>
<feature type="transmembrane region" description="Helical" evidence="13">
    <location>
        <begin position="191"/>
        <end position="210"/>
    </location>
</feature>
<evidence type="ECO:0000313" key="16">
    <source>
        <dbReference type="Proteomes" id="UP000287447"/>
    </source>
</evidence>
<dbReference type="InterPro" id="IPR005467">
    <property type="entry name" value="His_kinase_dom"/>
</dbReference>
<sequence>MNTTASDDQSIQHSESAPHDGIRHVVILKTATDWRSVRRIASQQFRTSPENWLVFVITRTPDALGDLSDAWTGDIGFLAERSGAKTVLGTRDELFDLMGKIGAGLDNVLIFQPKGIIGKYLGYRLYRNLRSILKSAELHRMECDALTSGYSIVHSAENPKSGRKTLWNLAGVLGLVGLSAYVCWEFRASTPIVFPYMVMITSVVLSAVLFGRWGGLVAAAAGMLMLNFLFVIPIRSIKIDSVEDIMTLVIFLVVGSLTSVLVGRAADLLSSAREKQAFNEIVLKISRKLTETVTLEKAYELVAGELEKPLNARVFIVDYRYGEKVFAAELAKQTGYDILPADLLAAQIALETGEPTGYGTSVANDTILHFQPISGGNNPSGLIVIDKIEEQKLADPRIRVLIEVVADLSGIAVERIIAEEEVEQVRAKETTENLHNTVLSAVSHDFRTPLSTIIGSATSLQAFRDKYDEETINSLLDDIYNEASRLDRFVAEVLDLTKLEHDDLESRLEPVDLVDIVDTVAESISSHLANFNFERDFDHPIPFVSGEALLLEKIVQNFLENATKYSGAGSNITAILKSNGSTVVFTVADSGVGIAPENLERIFERLFKVRHASHTESSPGLGLSICKEIARLHGGRVWAESDGQGKGSRFNLELPVDNVIVLENSEMTG</sequence>
<dbReference type="GO" id="GO:0005524">
    <property type="term" value="F:ATP binding"/>
    <property type="evidence" value="ECO:0007669"/>
    <property type="project" value="UniProtKB-KW"/>
</dbReference>
<keyword evidence="11" id="KW-0902">Two-component regulatory system</keyword>
<feature type="transmembrane region" description="Helical" evidence="13">
    <location>
        <begin position="166"/>
        <end position="184"/>
    </location>
</feature>
<dbReference type="Gene3D" id="1.20.120.620">
    <property type="entry name" value="Backbone structure of the membrane domain of e. Coli histidine kinase receptor kdpd"/>
    <property type="match status" value="1"/>
</dbReference>
<evidence type="ECO:0000256" key="1">
    <source>
        <dbReference type="ARBA" id="ARBA00000085"/>
    </source>
</evidence>
<gene>
    <name evidence="15" type="ORF">EOI86_07005</name>
</gene>
<dbReference type="SUPFAM" id="SSF55874">
    <property type="entry name" value="ATPase domain of HSP90 chaperone/DNA topoisomerase II/histidine kinase"/>
    <property type="match status" value="1"/>
</dbReference>
<evidence type="ECO:0000256" key="2">
    <source>
        <dbReference type="ARBA" id="ARBA00004141"/>
    </source>
</evidence>
<evidence type="ECO:0000256" key="10">
    <source>
        <dbReference type="ARBA" id="ARBA00022989"/>
    </source>
</evidence>
<dbReference type="InterPro" id="IPR036097">
    <property type="entry name" value="HisK_dim/P_sf"/>
</dbReference>
<dbReference type="InterPro" id="IPR038318">
    <property type="entry name" value="KdpD_sf"/>
</dbReference>
<dbReference type="InterPro" id="IPR036890">
    <property type="entry name" value="HATPase_C_sf"/>
</dbReference>
<dbReference type="Pfam" id="PF13493">
    <property type="entry name" value="DUF4118"/>
    <property type="match status" value="1"/>
</dbReference>
<proteinExistence type="predicted"/>
<evidence type="ECO:0000256" key="13">
    <source>
        <dbReference type="SAM" id="Phobius"/>
    </source>
</evidence>
<dbReference type="InterPro" id="IPR003594">
    <property type="entry name" value="HATPase_dom"/>
</dbReference>
<dbReference type="InterPro" id="IPR004358">
    <property type="entry name" value="Sig_transdc_His_kin-like_C"/>
</dbReference>
<comment type="subcellular location">
    <subcellularLocation>
        <location evidence="2">Membrane</location>
        <topology evidence="2">Multi-pass membrane protein</topology>
    </subcellularLocation>
</comment>
<dbReference type="AlphaFoldDB" id="A0A437QWW2"/>
<keyword evidence="9" id="KW-0067">ATP-binding</keyword>
<feature type="transmembrane region" description="Helical" evidence="13">
    <location>
        <begin position="246"/>
        <end position="266"/>
    </location>
</feature>
<keyword evidence="6 13" id="KW-0812">Transmembrane</keyword>
<keyword evidence="10 13" id="KW-1133">Transmembrane helix</keyword>
<dbReference type="RefSeq" id="WP_127764373.1">
    <property type="nucleotide sequence ID" value="NZ_SADE01000001.1"/>
</dbReference>
<dbReference type="InterPro" id="IPR052023">
    <property type="entry name" value="Histidine_kinase_KdpD"/>
</dbReference>
<dbReference type="Proteomes" id="UP000287447">
    <property type="component" value="Unassembled WGS sequence"/>
</dbReference>
<organism evidence="15 16">
    <name type="scientific">Hwanghaeella grinnelliae</name>
    <dbReference type="NCBI Taxonomy" id="2500179"/>
    <lineage>
        <taxon>Bacteria</taxon>
        <taxon>Pseudomonadati</taxon>
        <taxon>Pseudomonadota</taxon>
        <taxon>Alphaproteobacteria</taxon>
        <taxon>Rhodospirillales</taxon>
        <taxon>Rhodospirillaceae</taxon>
        <taxon>Hwanghaeella</taxon>
    </lineage>
</organism>
<comment type="caution">
    <text evidence="15">The sequence shown here is derived from an EMBL/GenBank/DDBJ whole genome shotgun (WGS) entry which is preliminary data.</text>
</comment>
<dbReference type="Gene3D" id="3.30.450.40">
    <property type="match status" value="1"/>
</dbReference>
<dbReference type="Gene3D" id="1.10.287.130">
    <property type="match status" value="1"/>
</dbReference>
<evidence type="ECO:0000256" key="12">
    <source>
        <dbReference type="ARBA" id="ARBA00023136"/>
    </source>
</evidence>
<dbReference type="FunFam" id="3.30.565.10:FF:000006">
    <property type="entry name" value="Sensor histidine kinase WalK"/>
    <property type="match status" value="1"/>
</dbReference>
<keyword evidence="8" id="KW-0418">Kinase</keyword>
<accession>A0A437QWW2</accession>
<evidence type="ECO:0000313" key="15">
    <source>
        <dbReference type="EMBL" id="RVU39001.1"/>
    </source>
</evidence>
<dbReference type="PANTHER" id="PTHR45569:SF1">
    <property type="entry name" value="SENSOR PROTEIN KDPD"/>
    <property type="match status" value="1"/>
</dbReference>
<dbReference type="InterPro" id="IPR003661">
    <property type="entry name" value="HisK_dim/P_dom"/>
</dbReference>
<keyword evidence="7" id="KW-0547">Nucleotide-binding</keyword>
<evidence type="ECO:0000256" key="5">
    <source>
        <dbReference type="ARBA" id="ARBA00022679"/>
    </source>
</evidence>
<dbReference type="EC" id="2.7.13.3" evidence="3"/>
<dbReference type="SMART" id="SM00388">
    <property type="entry name" value="HisKA"/>
    <property type="match status" value="1"/>
</dbReference>
<evidence type="ECO:0000256" key="3">
    <source>
        <dbReference type="ARBA" id="ARBA00012438"/>
    </source>
</evidence>
<keyword evidence="12 13" id="KW-0472">Membrane</keyword>
<dbReference type="PROSITE" id="PS50109">
    <property type="entry name" value="HIS_KIN"/>
    <property type="match status" value="1"/>
</dbReference>
<keyword evidence="16" id="KW-1185">Reference proteome</keyword>
<dbReference type="Gene3D" id="3.30.565.10">
    <property type="entry name" value="Histidine kinase-like ATPase, C-terminal domain"/>
    <property type="match status" value="1"/>
</dbReference>
<dbReference type="CDD" id="cd00082">
    <property type="entry name" value="HisKA"/>
    <property type="match status" value="1"/>
</dbReference>
<dbReference type="PANTHER" id="PTHR45569">
    <property type="entry name" value="SENSOR PROTEIN KDPD"/>
    <property type="match status" value="1"/>
</dbReference>
<evidence type="ECO:0000256" key="9">
    <source>
        <dbReference type="ARBA" id="ARBA00022840"/>
    </source>
</evidence>
<evidence type="ECO:0000256" key="7">
    <source>
        <dbReference type="ARBA" id="ARBA00022741"/>
    </source>
</evidence>
<feature type="transmembrane region" description="Helical" evidence="13">
    <location>
        <begin position="216"/>
        <end position="234"/>
    </location>
</feature>
<dbReference type="GO" id="GO:0005886">
    <property type="term" value="C:plasma membrane"/>
    <property type="evidence" value="ECO:0007669"/>
    <property type="project" value="TreeGrafter"/>
</dbReference>
<dbReference type="InterPro" id="IPR029016">
    <property type="entry name" value="GAF-like_dom_sf"/>
</dbReference>
<dbReference type="OrthoDB" id="9806130at2"/>
<keyword evidence="4" id="KW-0597">Phosphoprotein</keyword>
<dbReference type="SUPFAM" id="SSF47384">
    <property type="entry name" value="Homodimeric domain of signal transducing histidine kinase"/>
    <property type="match status" value="1"/>
</dbReference>
<evidence type="ECO:0000256" key="6">
    <source>
        <dbReference type="ARBA" id="ARBA00022692"/>
    </source>
</evidence>
<dbReference type="EMBL" id="SADE01000001">
    <property type="protein sequence ID" value="RVU39001.1"/>
    <property type="molecule type" value="Genomic_DNA"/>
</dbReference>